<feature type="domain" description="WAP" evidence="9">
    <location>
        <begin position="70"/>
        <end position="123"/>
    </location>
</feature>
<dbReference type="PANTHER" id="PTHR19325:SF555">
    <property type="entry name" value="HIG-ANCHORING SCAFFOLD PROTEIN, ISOFORM G"/>
    <property type="match status" value="1"/>
</dbReference>
<name>A0AA39FAS8_9HYME</name>
<evidence type="ECO:0000256" key="3">
    <source>
        <dbReference type="ARBA" id="ARBA00023157"/>
    </source>
</evidence>
<sequence length="1175" mass="133725">MRPSIIVTLLLIFVCSRVVITKAKLQQQAIIDNNDEDDDNDHGDDDEDDDDDIGNMRPEIDDDGRIYKNPRNSPSAMCPRDEKQFEVLDQKCLRRCSTDEDCKSKKKKCRCDGPCGMSCIKPDRECPELTAIEHGKMTVTGKLFGDSAHYLCDHDYFIVGLSERTCRADGRWTGDTPICKKDPNSFCSAPPKANNAKHYAPIEQKAFDLESQVQYFCDYGYETKGFQQAKCLLMDGKASWFGPDVTCEPINCGIPTDIPGGWHVGRCECYTYDCRVSYHCSEGNKLIGKSEKVCLADGTWAPKELPQCVQGVPADCLLPANPPNGKVIYTSLSYNSFISYECNPDYVLKGTATRRCQGDRKWSGQAPVCEEINCGSPGVLYNGWIENIDAGTGLGASIIFRCNEHMKLEGNTSSVCQSDGKWRYPLPHCLAPCIIPQIEKGNVSIAMTHDSDHINNVTIVEHGERLNVHCVKDYEFATNNTPVVCNNGTWSIIPSCSPARCKQMPKSPKNGMVIAPKMNHGMRAIFKCKDGFTLVGGGPNNTSKHVECHYGTWIGDIPHCVEVYCAFPGYVENGKVLLVGNMGVYDYRPYVKKVPNNKQIMYDCKKGYVLNEGPTGATCIGGNWSPKELPRCLPGQHPRIRWSRRRRSIDNDNSIQSSINNTTNFKKFIEFFRRVGKKLLHMELEKTQENELGIINASGGDNITINLSTNNESRSKLNNSDVLDKNNEIKNYEDNLNLTIDSLFTRKKHSMHKNKSHSRDDKMIDFLKIVYRKLKRIDGKRMNNYNNGTNTTMYDLLNLMSKNFFHVDLSETRLKNNNSSRNHDNFELRNQREFTKLKREFEKIMKFYNKSLRWSEKQNRKESKKKRKTEFRNNDDKKLSKNNKKRNKENKSKNYYRGFYEFINGYVNEKLSILESQNNTDALIKTMNIDKLTITNGTSFTVGEIYAFFKHIIENKLNVEEQAATTIVSPKTTTTTSTVSIKTTIPSTTILPTSNTTFKVTIRDNQTTNKIPITFTTTDASLANEIPSELNKTEVAKHRTKRIRNATEQKITNNNIPHQKRKLFSIKSPLNNIKNNNKLIIATRASINNSQLSKSKQFTLNGLDAQQQSRSKRFLPLSELDNQIYLKNLYLNTYEDEYRANVRRSIVAENINNNHANWTSALRRRKGNLSHYDSK</sequence>
<feature type="domain" description="Sushi" evidence="8">
    <location>
        <begin position="124"/>
        <end position="181"/>
    </location>
</feature>
<keyword evidence="7" id="KW-0732">Signal</keyword>
<feature type="domain" description="Sushi" evidence="8">
    <location>
        <begin position="250"/>
        <end position="310"/>
    </location>
</feature>
<reference evidence="10" key="2">
    <citation type="submission" date="2023-03" db="EMBL/GenBank/DDBJ databases">
        <authorList>
            <person name="Inwood S.N."/>
            <person name="Skelly J.G."/>
            <person name="Guhlin J."/>
            <person name="Harrop T.W.R."/>
            <person name="Goldson S.G."/>
            <person name="Dearden P.K."/>
        </authorList>
    </citation>
    <scope>NUCLEOTIDE SEQUENCE</scope>
    <source>
        <strain evidence="10">Irish</strain>
        <tissue evidence="10">Whole body</tissue>
    </source>
</reference>
<dbReference type="InterPro" id="IPR035976">
    <property type="entry name" value="Sushi/SCR/CCP_sf"/>
</dbReference>
<proteinExistence type="predicted"/>
<feature type="domain" description="Sushi" evidence="8">
    <location>
        <begin position="499"/>
        <end position="562"/>
    </location>
</feature>
<evidence type="ECO:0000259" key="8">
    <source>
        <dbReference type="PROSITE" id="PS50923"/>
    </source>
</evidence>
<dbReference type="InterPro" id="IPR008197">
    <property type="entry name" value="WAP_dom"/>
</dbReference>
<protein>
    <submittedName>
        <fullName evidence="10">Uncharacterized protein</fullName>
    </submittedName>
</protein>
<feature type="disulfide bond" evidence="5">
    <location>
        <begin position="342"/>
        <end position="369"/>
    </location>
</feature>
<evidence type="ECO:0000256" key="7">
    <source>
        <dbReference type="SAM" id="SignalP"/>
    </source>
</evidence>
<dbReference type="EMBL" id="JAQQBS010001422">
    <property type="protein sequence ID" value="KAK0166128.1"/>
    <property type="molecule type" value="Genomic_DNA"/>
</dbReference>
<dbReference type="PANTHER" id="PTHR19325">
    <property type="entry name" value="COMPLEMENT COMPONENT-RELATED SUSHI DOMAIN-CONTAINING"/>
    <property type="match status" value="1"/>
</dbReference>
<evidence type="ECO:0000313" key="10">
    <source>
        <dbReference type="EMBL" id="KAK0166128.1"/>
    </source>
</evidence>
<comment type="caution">
    <text evidence="5">Lacks conserved residue(s) required for the propagation of feature annotation.</text>
</comment>
<feature type="region of interest" description="Disordered" evidence="6">
    <location>
        <begin position="856"/>
        <end position="890"/>
    </location>
</feature>
<dbReference type="Gene3D" id="2.10.70.10">
    <property type="entry name" value="Complement Module, domain 1"/>
    <property type="match status" value="8"/>
</dbReference>
<evidence type="ECO:0000256" key="2">
    <source>
        <dbReference type="ARBA" id="ARBA00022737"/>
    </source>
</evidence>
<keyword evidence="1 5" id="KW-0768">Sushi</keyword>
<feature type="domain" description="Sushi" evidence="8">
    <location>
        <begin position="314"/>
        <end position="371"/>
    </location>
</feature>
<evidence type="ECO:0000259" key="9">
    <source>
        <dbReference type="PROSITE" id="PS51390"/>
    </source>
</evidence>
<feature type="compositionally biased region" description="Basic and acidic residues" evidence="6">
    <location>
        <begin position="870"/>
        <end position="879"/>
    </location>
</feature>
<feature type="chain" id="PRO_5041249147" evidence="7">
    <location>
        <begin position="22"/>
        <end position="1175"/>
    </location>
</feature>
<keyword evidence="11" id="KW-1185">Reference proteome</keyword>
<dbReference type="GO" id="GO:0030414">
    <property type="term" value="F:peptidase inhibitor activity"/>
    <property type="evidence" value="ECO:0007669"/>
    <property type="project" value="InterPro"/>
</dbReference>
<dbReference type="CDD" id="cd00033">
    <property type="entry name" value="CCP"/>
    <property type="match status" value="7"/>
</dbReference>
<feature type="region of interest" description="Disordered" evidence="6">
    <location>
        <begin position="32"/>
        <end position="79"/>
    </location>
</feature>
<dbReference type="PROSITE" id="PS51390">
    <property type="entry name" value="WAP"/>
    <property type="match status" value="1"/>
</dbReference>
<evidence type="ECO:0000313" key="11">
    <source>
        <dbReference type="Proteomes" id="UP001168990"/>
    </source>
</evidence>
<evidence type="ECO:0000256" key="1">
    <source>
        <dbReference type="ARBA" id="ARBA00022659"/>
    </source>
</evidence>
<feature type="compositionally biased region" description="Acidic residues" evidence="6">
    <location>
        <begin position="33"/>
        <end position="53"/>
    </location>
</feature>
<evidence type="ECO:0000256" key="5">
    <source>
        <dbReference type="PROSITE-ProRule" id="PRU00302"/>
    </source>
</evidence>
<keyword evidence="4" id="KW-0325">Glycoprotein</keyword>
<dbReference type="SUPFAM" id="SSF57535">
    <property type="entry name" value="Complement control module/SCR domain"/>
    <property type="match status" value="8"/>
</dbReference>
<evidence type="ECO:0000256" key="6">
    <source>
        <dbReference type="SAM" id="MobiDB-lite"/>
    </source>
</evidence>
<accession>A0AA39FAS8</accession>
<reference evidence="10" key="1">
    <citation type="journal article" date="2023" name="bioRxiv">
        <title>Scaffold-level genome assemblies of two parasitoid biocontrol wasps reveal the parthenogenesis mechanism and an associated novel virus.</title>
        <authorList>
            <person name="Inwood S."/>
            <person name="Skelly J."/>
            <person name="Guhlin J."/>
            <person name="Harrop T."/>
            <person name="Goldson S."/>
            <person name="Dearden P."/>
        </authorList>
    </citation>
    <scope>NUCLEOTIDE SEQUENCE</scope>
    <source>
        <strain evidence="10">Irish</strain>
        <tissue evidence="10">Whole body</tissue>
    </source>
</reference>
<evidence type="ECO:0000256" key="4">
    <source>
        <dbReference type="ARBA" id="ARBA00023180"/>
    </source>
</evidence>
<dbReference type="SMART" id="SM00032">
    <property type="entry name" value="CCP"/>
    <property type="match status" value="8"/>
</dbReference>
<comment type="caution">
    <text evidence="10">The sequence shown here is derived from an EMBL/GenBank/DDBJ whole genome shotgun (WGS) entry which is preliminary data.</text>
</comment>
<dbReference type="InterPro" id="IPR000436">
    <property type="entry name" value="Sushi_SCR_CCP_dom"/>
</dbReference>
<feature type="disulfide bond" evidence="5">
    <location>
        <begin position="152"/>
        <end position="179"/>
    </location>
</feature>
<keyword evidence="2" id="KW-0677">Repeat</keyword>
<feature type="domain" description="Sushi" evidence="8">
    <location>
        <begin position="185"/>
        <end position="249"/>
    </location>
</feature>
<gene>
    <name evidence="10" type="ORF">PV328_004575</name>
</gene>
<dbReference type="GO" id="GO:0005576">
    <property type="term" value="C:extracellular region"/>
    <property type="evidence" value="ECO:0007669"/>
    <property type="project" value="InterPro"/>
</dbReference>
<dbReference type="Proteomes" id="UP001168990">
    <property type="component" value="Unassembled WGS sequence"/>
</dbReference>
<feature type="domain" description="Sushi" evidence="8">
    <location>
        <begin position="563"/>
        <end position="634"/>
    </location>
</feature>
<dbReference type="PROSITE" id="PS50923">
    <property type="entry name" value="SUSHI"/>
    <property type="match status" value="7"/>
</dbReference>
<dbReference type="Pfam" id="PF00084">
    <property type="entry name" value="Sushi"/>
    <property type="match status" value="7"/>
</dbReference>
<dbReference type="AlphaFoldDB" id="A0AA39FAS8"/>
<keyword evidence="3 5" id="KW-1015">Disulfide bond</keyword>
<feature type="signal peptide" evidence="7">
    <location>
        <begin position="1"/>
        <end position="21"/>
    </location>
</feature>
<organism evidence="10 11">
    <name type="scientific">Microctonus aethiopoides</name>
    <dbReference type="NCBI Taxonomy" id="144406"/>
    <lineage>
        <taxon>Eukaryota</taxon>
        <taxon>Metazoa</taxon>
        <taxon>Ecdysozoa</taxon>
        <taxon>Arthropoda</taxon>
        <taxon>Hexapoda</taxon>
        <taxon>Insecta</taxon>
        <taxon>Pterygota</taxon>
        <taxon>Neoptera</taxon>
        <taxon>Endopterygota</taxon>
        <taxon>Hymenoptera</taxon>
        <taxon>Apocrita</taxon>
        <taxon>Ichneumonoidea</taxon>
        <taxon>Braconidae</taxon>
        <taxon>Euphorinae</taxon>
        <taxon>Microctonus</taxon>
    </lineage>
</organism>
<feature type="domain" description="Sushi" evidence="8">
    <location>
        <begin position="372"/>
        <end position="431"/>
    </location>
</feature>
<feature type="disulfide bond" evidence="5">
    <location>
        <begin position="402"/>
        <end position="429"/>
    </location>
</feature>
<dbReference type="InterPro" id="IPR050350">
    <property type="entry name" value="Compl-Cell_Adhes-Reg"/>
</dbReference>